<evidence type="ECO:0000256" key="3">
    <source>
        <dbReference type="ARBA" id="ARBA00023002"/>
    </source>
</evidence>
<dbReference type="PRINTS" id="PR00085">
    <property type="entry name" value="THFDHDRGNASE"/>
</dbReference>
<dbReference type="Gene3D" id="3.40.50.10860">
    <property type="entry name" value="Leucine Dehydrogenase, chain A, domain 1"/>
    <property type="match status" value="1"/>
</dbReference>
<dbReference type="PANTHER" id="PTHR48099">
    <property type="entry name" value="C-1-TETRAHYDROFOLATE SYNTHASE, CYTOPLASMIC-RELATED"/>
    <property type="match status" value="1"/>
</dbReference>
<dbReference type="EMBL" id="GL732567">
    <property type="protein sequence ID" value="EFX76591.1"/>
    <property type="molecule type" value="Genomic_DNA"/>
</dbReference>
<dbReference type="PROSITE" id="PS00767">
    <property type="entry name" value="THF_DHG_CYH_2"/>
    <property type="match status" value="1"/>
</dbReference>
<name>E9GV25_DAPPU</name>
<keyword evidence="2" id="KW-0378">Hydrolase</keyword>
<dbReference type="GO" id="GO:0004488">
    <property type="term" value="F:methylenetetrahydrofolate dehydrogenase (NADP+) activity"/>
    <property type="evidence" value="ECO:0007669"/>
    <property type="project" value="InterPro"/>
</dbReference>
<dbReference type="Proteomes" id="UP000000305">
    <property type="component" value="Unassembled WGS sequence"/>
</dbReference>
<dbReference type="PANTHER" id="PTHR48099:SF5">
    <property type="entry name" value="C-1-TETRAHYDROFOLATE SYNTHASE, CYTOPLASMIC"/>
    <property type="match status" value="1"/>
</dbReference>
<dbReference type="HOGENOM" id="CLU_1760638_0_0_1"/>
<dbReference type="GO" id="GO:0004477">
    <property type="term" value="F:methenyltetrahydrofolate cyclohydrolase activity"/>
    <property type="evidence" value="ECO:0007669"/>
    <property type="project" value="UniProtKB-EC"/>
</dbReference>
<keyword evidence="3" id="KW-0560">Oxidoreductase</keyword>
<dbReference type="eggNOG" id="KOG4230">
    <property type="taxonomic scope" value="Eukaryota"/>
</dbReference>
<dbReference type="Gene3D" id="3.40.50.720">
    <property type="entry name" value="NAD(P)-binding Rossmann-like Domain"/>
    <property type="match status" value="1"/>
</dbReference>
<feature type="domain" description="Tetrahydrofolate dehydrogenase/cyclohydrolase NAD(P)-binding" evidence="5">
    <location>
        <begin position="35"/>
        <end position="127"/>
    </location>
</feature>
<protein>
    <recommendedName>
        <fullName evidence="1">methenyltetrahydrofolate cyclohydrolase</fullName>
        <ecNumber evidence="1">3.5.4.9</ecNumber>
    </recommendedName>
</protein>
<gene>
    <name evidence="6" type="ORF">DAPPUDRAFT_248714</name>
</gene>
<dbReference type="InterPro" id="IPR020631">
    <property type="entry name" value="THF_DH/CycHdrlase_NAD-bd_dom"/>
</dbReference>
<dbReference type="AlphaFoldDB" id="E9GV25"/>
<dbReference type="EC" id="3.5.4.9" evidence="1"/>
<proteinExistence type="predicted"/>
<evidence type="ECO:0000256" key="2">
    <source>
        <dbReference type="ARBA" id="ARBA00022801"/>
    </source>
</evidence>
<dbReference type="InterPro" id="IPR000672">
    <property type="entry name" value="THF_DH/CycHdrlase"/>
</dbReference>
<dbReference type="OrthoDB" id="5126881at2759"/>
<evidence type="ECO:0000313" key="7">
    <source>
        <dbReference type="Proteomes" id="UP000000305"/>
    </source>
</evidence>
<evidence type="ECO:0000256" key="1">
    <source>
        <dbReference type="ARBA" id="ARBA00012776"/>
    </source>
</evidence>
<dbReference type="PhylomeDB" id="E9GV25"/>
<dbReference type="Pfam" id="PF02882">
    <property type="entry name" value="THF_DHG_CYH_C"/>
    <property type="match status" value="1"/>
</dbReference>
<accession>E9GV25</accession>
<dbReference type="SUPFAM" id="SSF51735">
    <property type="entry name" value="NAD(P)-binding Rossmann-fold domains"/>
    <property type="match status" value="1"/>
</dbReference>
<dbReference type="KEGG" id="dpx:DAPPUDRAFT_248714"/>
<keyword evidence="7" id="KW-1185">Reference proteome</keyword>
<sequence length="148" mass="15618">MKAVEEIGIKGTHTVLPSSTTQAEGYKLREAKQLLLDGVSGADILIVGIGQPNMVKGDWIKQGAVVIDCGINSIPDPTKASGSRLVGDVDFDTAKMKSSWITPVPGGVGPMTVAMLMKNTVIAAQKAADIEIARSQTRKNVMELADEI</sequence>
<evidence type="ECO:0000256" key="4">
    <source>
        <dbReference type="ARBA" id="ARBA00036357"/>
    </source>
</evidence>
<dbReference type="InterPro" id="IPR020867">
    <property type="entry name" value="THF_DH/CycHdrlase_CS"/>
</dbReference>
<dbReference type="STRING" id="6669.E9GV25"/>
<reference evidence="6 7" key="1">
    <citation type="journal article" date="2011" name="Science">
        <title>The ecoresponsive genome of Daphnia pulex.</title>
        <authorList>
            <person name="Colbourne J.K."/>
            <person name="Pfrender M.E."/>
            <person name="Gilbert D."/>
            <person name="Thomas W.K."/>
            <person name="Tucker A."/>
            <person name="Oakley T.H."/>
            <person name="Tokishita S."/>
            <person name="Aerts A."/>
            <person name="Arnold G.J."/>
            <person name="Basu M.K."/>
            <person name="Bauer D.J."/>
            <person name="Caceres C.E."/>
            <person name="Carmel L."/>
            <person name="Casola C."/>
            <person name="Choi J.H."/>
            <person name="Detter J.C."/>
            <person name="Dong Q."/>
            <person name="Dusheyko S."/>
            <person name="Eads B.D."/>
            <person name="Frohlich T."/>
            <person name="Geiler-Samerotte K.A."/>
            <person name="Gerlach D."/>
            <person name="Hatcher P."/>
            <person name="Jogdeo S."/>
            <person name="Krijgsveld J."/>
            <person name="Kriventseva E.V."/>
            <person name="Kultz D."/>
            <person name="Laforsch C."/>
            <person name="Lindquist E."/>
            <person name="Lopez J."/>
            <person name="Manak J.R."/>
            <person name="Muller J."/>
            <person name="Pangilinan J."/>
            <person name="Patwardhan R.P."/>
            <person name="Pitluck S."/>
            <person name="Pritham E.J."/>
            <person name="Rechtsteiner A."/>
            <person name="Rho M."/>
            <person name="Rogozin I.B."/>
            <person name="Sakarya O."/>
            <person name="Salamov A."/>
            <person name="Schaack S."/>
            <person name="Shapiro H."/>
            <person name="Shiga Y."/>
            <person name="Skalitzky C."/>
            <person name="Smith Z."/>
            <person name="Souvorov A."/>
            <person name="Sung W."/>
            <person name="Tang Z."/>
            <person name="Tsuchiya D."/>
            <person name="Tu H."/>
            <person name="Vos H."/>
            <person name="Wang M."/>
            <person name="Wolf Y.I."/>
            <person name="Yamagata H."/>
            <person name="Yamada T."/>
            <person name="Ye Y."/>
            <person name="Shaw J.R."/>
            <person name="Andrews J."/>
            <person name="Crease T.J."/>
            <person name="Tang H."/>
            <person name="Lucas S.M."/>
            <person name="Robertson H.M."/>
            <person name="Bork P."/>
            <person name="Koonin E.V."/>
            <person name="Zdobnov E.M."/>
            <person name="Grigoriev I.V."/>
            <person name="Lynch M."/>
            <person name="Boore J.L."/>
        </authorList>
    </citation>
    <scope>NUCLEOTIDE SEQUENCE [LARGE SCALE GENOMIC DNA]</scope>
</reference>
<organism evidence="6 7">
    <name type="scientific">Daphnia pulex</name>
    <name type="common">Water flea</name>
    <dbReference type="NCBI Taxonomy" id="6669"/>
    <lineage>
        <taxon>Eukaryota</taxon>
        <taxon>Metazoa</taxon>
        <taxon>Ecdysozoa</taxon>
        <taxon>Arthropoda</taxon>
        <taxon>Crustacea</taxon>
        <taxon>Branchiopoda</taxon>
        <taxon>Diplostraca</taxon>
        <taxon>Cladocera</taxon>
        <taxon>Anomopoda</taxon>
        <taxon>Daphniidae</taxon>
        <taxon>Daphnia</taxon>
    </lineage>
</organism>
<dbReference type="InParanoid" id="E9GV25"/>
<dbReference type="InterPro" id="IPR036291">
    <property type="entry name" value="NAD(P)-bd_dom_sf"/>
</dbReference>
<comment type="catalytic activity">
    <reaction evidence="4">
        <text>(6R)-5,10-methenyltetrahydrofolate + H2O = (6R)-10-formyltetrahydrofolate + H(+)</text>
        <dbReference type="Rhea" id="RHEA:23700"/>
        <dbReference type="ChEBI" id="CHEBI:15377"/>
        <dbReference type="ChEBI" id="CHEBI:15378"/>
        <dbReference type="ChEBI" id="CHEBI:57455"/>
        <dbReference type="ChEBI" id="CHEBI:195366"/>
        <dbReference type="EC" id="3.5.4.9"/>
    </reaction>
</comment>
<evidence type="ECO:0000259" key="5">
    <source>
        <dbReference type="Pfam" id="PF02882"/>
    </source>
</evidence>
<evidence type="ECO:0000313" key="6">
    <source>
        <dbReference type="EMBL" id="EFX76591.1"/>
    </source>
</evidence>